<organism evidence="2 3">
    <name type="scientific">Halobium palmae</name>
    <dbReference type="NCBI Taxonomy" id="1776492"/>
    <lineage>
        <taxon>Archaea</taxon>
        <taxon>Methanobacteriati</taxon>
        <taxon>Methanobacteriota</taxon>
        <taxon>Stenosarchaea group</taxon>
        <taxon>Halobacteria</taxon>
        <taxon>Halobacteriales</taxon>
        <taxon>Haloferacaceae</taxon>
        <taxon>Halobium</taxon>
    </lineage>
</organism>
<gene>
    <name evidence="2" type="ORF">ACFQE1_05670</name>
</gene>
<proteinExistence type="predicted"/>
<dbReference type="AlphaFoldDB" id="A0ABD5RXX5"/>
<name>A0ABD5RXX5_9EURY</name>
<protein>
    <submittedName>
        <fullName evidence="2">DUF4386 family protein</fullName>
    </submittedName>
</protein>
<sequence length="74" mass="8006">MLWWKADYAPKVLGILLVIAGTGYVIDSFGRVLVAGYSFEVAAFTLIGEVLLIFWLLIYGRSISPDGEAAPVGD</sequence>
<dbReference type="Pfam" id="PF14329">
    <property type="entry name" value="DUF4386"/>
    <property type="match status" value="1"/>
</dbReference>
<keyword evidence="3" id="KW-1185">Reference proteome</keyword>
<accession>A0ABD5RXX5</accession>
<evidence type="ECO:0000313" key="3">
    <source>
        <dbReference type="Proteomes" id="UP001596328"/>
    </source>
</evidence>
<keyword evidence="1" id="KW-0472">Membrane</keyword>
<dbReference type="EMBL" id="JBHSWU010000061">
    <property type="protein sequence ID" value="MFC6723873.1"/>
    <property type="molecule type" value="Genomic_DNA"/>
</dbReference>
<feature type="transmembrane region" description="Helical" evidence="1">
    <location>
        <begin position="12"/>
        <end position="35"/>
    </location>
</feature>
<reference evidence="2 3" key="1">
    <citation type="journal article" date="2019" name="Int. J. Syst. Evol. Microbiol.">
        <title>The Global Catalogue of Microorganisms (GCM) 10K type strain sequencing project: providing services to taxonomists for standard genome sequencing and annotation.</title>
        <authorList>
            <consortium name="The Broad Institute Genomics Platform"/>
            <consortium name="The Broad Institute Genome Sequencing Center for Infectious Disease"/>
            <person name="Wu L."/>
            <person name="Ma J."/>
        </authorList>
    </citation>
    <scope>NUCLEOTIDE SEQUENCE [LARGE SCALE GENOMIC DNA]</scope>
    <source>
        <strain evidence="2 3">NBRC 111368</strain>
    </source>
</reference>
<keyword evidence="1" id="KW-1133">Transmembrane helix</keyword>
<comment type="caution">
    <text evidence="2">The sequence shown here is derived from an EMBL/GenBank/DDBJ whole genome shotgun (WGS) entry which is preliminary data.</text>
</comment>
<evidence type="ECO:0000256" key="1">
    <source>
        <dbReference type="SAM" id="Phobius"/>
    </source>
</evidence>
<dbReference type="Proteomes" id="UP001596328">
    <property type="component" value="Unassembled WGS sequence"/>
</dbReference>
<evidence type="ECO:0000313" key="2">
    <source>
        <dbReference type="EMBL" id="MFC6723873.1"/>
    </source>
</evidence>
<keyword evidence="1" id="KW-0812">Transmembrane</keyword>
<feature type="transmembrane region" description="Helical" evidence="1">
    <location>
        <begin position="41"/>
        <end position="59"/>
    </location>
</feature>
<dbReference type="InterPro" id="IPR025495">
    <property type="entry name" value="DUF4386"/>
</dbReference>